<accession>A0A1V4JLS8</accession>
<evidence type="ECO:0000256" key="1">
    <source>
        <dbReference type="SAM" id="MobiDB-lite"/>
    </source>
</evidence>
<proteinExistence type="predicted"/>
<dbReference type="AlphaFoldDB" id="A0A1V4JLS8"/>
<keyword evidence="3" id="KW-1185">Reference proteome</keyword>
<organism evidence="2 3">
    <name type="scientific">Patagioenas fasciata monilis</name>
    <dbReference type="NCBI Taxonomy" id="372326"/>
    <lineage>
        <taxon>Eukaryota</taxon>
        <taxon>Metazoa</taxon>
        <taxon>Chordata</taxon>
        <taxon>Craniata</taxon>
        <taxon>Vertebrata</taxon>
        <taxon>Euteleostomi</taxon>
        <taxon>Archelosauria</taxon>
        <taxon>Archosauria</taxon>
        <taxon>Dinosauria</taxon>
        <taxon>Saurischia</taxon>
        <taxon>Theropoda</taxon>
        <taxon>Coelurosauria</taxon>
        <taxon>Aves</taxon>
        <taxon>Neognathae</taxon>
        <taxon>Neoaves</taxon>
        <taxon>Columbimorphae</taxon>
        <taxon>Columbiformes</taxon>
        <taxon>Columbidae</taxon>
        <taxon>Patagioenas</taxon>
    </lineage>
</organism>
<protein>
    <submittedName>
        <fullName evidence="2">Uncharacterized protein</fullName>
    </submittedName>
</protein>
<feature type="compositionally biased region" description="Basic and acidic residues" evidence="1">
    <location>
        <begin position="13"/>
        <end position="23"/>
    </location>
</feature>
<evidence type="ECO:0000313" key="2">
    <source>
        <dbReference type="EMBL" id="OPJ73142.1"/>
    </source>
</evidence>
<comment type="caution">
    <text evidence="2">The sequence shown here is derived from an EMBL/GenBank/DDBJ whole genome shotgun (WGS) entry which is preliminary data.</text>
</comment>
<name>A0A1V4JLS8_PATFA</name>
<reference evidence="2 3" key="1">
    <citation type="submission" date="2016-02" db="EMBL/GenBank/DDBJ databases">
        <title>Band-tailed pigeon sequencing and assembly.</title>
        <authorList>
            <person name="Soares A.E."/>
            <person name="Novak B.J."/>
            <person name="Rice E.S."/>
            <person name="O'Connell B."/>
            <person name="Chang D."/>
            <person name="Weber S."/>
            <person name="Shapiro B."/>
        </authorList>
    </citation>
    <scope>NUCLEOTIDE SEQUENCE [LARGE SCALE GENOMIC DNA]</scope>
    <source>
        <strain evidence="2">BTP2013</strain>
        <tissue evidence="2">Blood</tissue>
    </source>
</reference>
<sequence>MDSERGSWSCDTPDGKDMEERRNSKFSFPTIMKNCLIHLANAKGEYFQNLAKFKNWRVRLTTGRASAPV</sequence>
<evidence type="ECO:0000313" key="3">
    <source>
        <dbReference type="Proteomes" id="UP000190648"/>
    </source>
</evidence>
<dbReference type="Proteomes" id="UP000190648">
    <property type="component" value="Unassembled WGS sequence"/>
</dbReference>
<feature type="region of interest" description="Disordered" evidence="1">
    <location>
        <begin position="1"/>
        <end position="23"/>
    </location>
</feature>
<dbReference type="EMBL" id="LSYS01006902">
    <property type="protein sequence ID" value="OPJ73142.1"/>
    <property type="molecule type" value="Genomic_DNA"/>
</dbReference>
<gene>
    <name evidence="2" type="ORF">AV530_005547</name>
</gene>